<dbReference type="InterPro" id="IPR006136">
    <property type="entry name" value="FlhB"/>
</dbReference>
<dbReference type="Gene3D" id="6.10.250.2080">
    <property type="match status" value="1"/>
</dbReference>
<dbReference type="PRINTS" id="PR00950">
    <property type="entry name" value="TYPE3IMSPROT"/>
</dbReference>
<evidence type="ECO:0000256" key="10">
    <source>
        <dbReference type="ARBA" id="ARBA00023136"/>
    </source>
</evidence>
<feature type="compositionally biased region" description="Basic and acidic residues" evidence="14">
    <location>
        <begin position="1"/>
        <end position="23"/>
    </location>
</feature>
<evidence type="ECO:0000256" key="5">
    <source>
        <dbReference type="ARBA" id="ARBA00022475"/>
    </source>
</evidence>
<dbReference type="InterPro" id="IPR006135">
    <property type="entry name" value="T3SS_substrate_exporter"/>
</dbReference>
<proteinExistence type="inferred from homology"/>
<feature type="region of interest" description="Disordered" evidence="14">
    <location>
        <begin position="354"/>
        <end position="382"/>
    </location>
</feature>
<keyword evidence="7 13" id="KW-1005">Bacterial flagellum biogenesis</keyword>
<evidence type="ECO:0000256" key="2">
    <source>
        <dbReference type="ARBA" id="ARBA00010690"/>
    </source>
</evidence>
<feature type="transmembrane region" description="Helical" evidence="13">
    <location>
        <begin position="85"/>
        <end position="117"/>
    </location>
</feature>
<keyword evidence="10 13" id="KW-0472">Membrane</keyword>
<reference evidence="16" key="1">
    <citation type="journal article" date="2019" name="Int. J. Syst. Evol. Microbiol.">
        <title>The Global Catalogue of Microorganisms (GCM) 10K type strain sequencing project: providing services to taxonomists for standard genome sequencing and annotation.</title>
        <authorList>
            <consortium name="The Broad Institute Genomics Platform"/>
            <consortium name="The Broad Institute Genome Sequencing Center for Infectious Disease"/>
            <person name="Wu L."/>
            <person name="Ma J."/>
        </authorList>
    </citation>
    <scope>NUCLEOTIDE SEQUENCE [LARGE SCALE GENOMIC DNA]</scope>
    <source>
        <strain evidence="16">CGMCC 1.19062</strain>
    </source>
</reference>
<accession>A0ABW5DMP6</accession>
<keyword evidence="9 13" id="KW-1133">Transmembrane helix</keyword>
<comment type="similarity">
    <text evidence="2 13">Belongs to the type III secretion exporter family.</text>
</comment>
<evidence type="ECO:0000256" key="1">
    <source>
        <dbReference type="ARBA" id="ARBA00004651"/>
    </source>
</evidence>
<dbReference type="Gene3D" id="3.40.1690.10">
    <property type="entry name" value="secretion proteins EscU"/>
    <property type="match status" value="1"/>
</dbReference>
<feature type="compositionally biased region" description="Gly residues" evidence="14">
    <location>
        <begin position="360"/>
        <end position="375"/>
    </location>
</feature>
<dbReference type="EMBL" id="JBHUIP010000004">
    <property type="protein sequence ID" value="MFD2262372.1"/>
    <property type="molecule type" value="Genomic_DNA"/>
</dbReference>
<evidence type="ECO:0000256" key="11">
    <source>
        <dbReference type="ARBA" id="ARBA00023225"/>
    </source>
</evidence>
<sequence>MSEQDDASKTEEPTQKRLDDSRQKGQVVQSRDLGSFIMLGAGALAIFILGPWMMKRVMSTAALFIERPQDIRLNTGNLMQAFSELLLALGFALLLPLLILVIGAVASGMLQFGLLFATEQLGFKWERVSLVKGFSRLFSMRTMVEFLKGVAKIVLVSACCVYVISPELTHLERMVTTPIQALLPIMTEMMLKLVMAVLAVLFVLAGGDYFYQRFAHMKQLRMSKQEIKDEHKQSEGDPHIKARLRQIRNQRARKRMMANVPKATVVVTNPTHYSVALAYTPGMAAPKVVAKGVDEIAFKIREVAREHRVPLVANPPLARSLYATVDIDQEIPAEHYKAVAEVISFVMRAGNRSGRPAGAGPVGAGPAGGGAGPAGGRPIDGN</sequence>
<dbReference type="Pfam" id="PF01312">
    <property type="entry name" value="Bac_export_2"/>
    <property type="match status" value="1"/>
</dbReference>
<evidence type="ECO:0000256" key="6">
    <source>
        <dbReference type="ARBA" id="ARBA00022692"/>
    </source>
</evidence>
<keyword evidence="16" id="KW-1185">Reference proteome</keyword>
<evidence type="ECO:0000256" key="4">
    <source>
        <dbReference type="ARBA" id="ARBA00022448"/>
    </source>
</evidence>
<gene>
    <name evidence="13 15" type="primary">flhB</name>
    <name evidence="15" type="ORF">ACFSM5_05685</name>
</gene>
<feature type="transmembrane region" description="Helical" evidence="13">
    <location>
        <begin position="146"/>
        <end position="165"/>
    </location>
</feature>
<evidence type="ECO:0000256" key="13">
    <source>
        <dbReference type="RuleBase" id="RU364091"/>
    </source>
</evidence>
<evidence type="ECO:0000256" key="12">
    <source>
        <dbReference type="ARBA" id="ARBA00025078"/>
    </source>
</evidence>
<feature type="region of interest" description="Disordered" evidence="14">
    <location>
        <begin position="1"/>
        <end position="26"/>
    </location>
</feature>
<organism evidence="15 16">
    <name type="scientific">Lacibacterium aquatile</name>
    <dbReference type="NCBI Taxonomy" id="1168082"/>
    <lineage>
        <taxon>Bacteria</taxon>
        <taxon>Pseudomonadati</taxon>
        <taxon>Pseudomonadota</taxon>
        <taxon>Alphaproteobacteria</taxon>
        <taxon>Rhodospirillales</taxon>
        <taxon>Rhodospirillaceae</taxon>
    </lineage>
</organism>
<keyword evidence="5 13" id="KW-1003">Cell membrane</keyword>
<dbReference type="Proteomes" id="UP001597295">
    <property type="component" value="Unassembled WGS sequence"/>
</dbReference>
<keyword evidence="8 13" id="KW-0653">Protein transport</keyword>
<comment type="function">
    <text evidence="12 13">Required for formation of the rod structure in the basal body of the flagellar apparatus. Together with FliI and FliH, may constitute the export apparatus of flagellin.</text>
</comment>
<keyword evidence="4 13" id="KW-0813">Transport</keyword>
<keyword evidence="15" id="KW-0969">Cilium</keyword>
<comment type="subcellular location">
    <subcellularLocation>
        <location evidence="1">Cell membrane</location>
        <topology evidence="1">Multi-pass membrane protein</topology>
    </subcellularLocation>
</comment>
<dbReference type="PANTHER" id="PTHR30531">
    <property type="entry name" value="FLAGELLAR BIOSYNTHETIC PROTEIN FLHB"/>
    <property type="match status" value="1"/>
</dbReference>
<evidence type="ECO:0000256" key="7">
    <source>
        <dbReference type="ARBA" id="ARBA00022795"/>
    </source>
</evidence>
<evidence type="ECO:0000313" key="15">
    <source>
        <dbReference type="EMBL" id="MFD2262372.1"/>
    </source>
</evidence>
<dbReference type="SUPFAM" id="SSF160544">
    <property type="entry name" value="EscU C-terminal domain-like"/>
    <property type="match status" value="1"/>
</dbReference>
<feature type="transmembrane region" description="Helical" evidence="13">
    <location>
        <begin position="33"/>
        <end position="54"/>
    </location>
</feature>
<keyword evidence="6 13" id="KW-0812">Transmembrane</keyword>
<evidence type="ECO:0000256" key="14">
    <source>
        <dbReference type="SAM" id="MobiDB-lite"/>
    </source>
</evidence>
<name>A0ABW5DMP6_9PROT</name>
<dbReference type="RefSeq" id="WP_379875322.1">
    <property type="nucleotide sequence ID" value="NZ_JBHUIP010000004.1"/>
</dbReference>
<evidence type="ECO:0000256" key="8">
    <source>
        <dbReference type="ARBA" id="ARBA00022927"/>
    </source>
</evidence>
<evidence type="ECO:0000256" key="3">
    <source>
        <dbReference type="ARBA" id="ARBA00021622"/>
    </source>
</evidence>
<evidence type="ECO:0000313" key="16">
    <source>
        <dbReference type="Proteomes" id="UP001597295"/>
    </source>
</evidence>
<dbReference type="PANTHER" id="PTHR30531:SF12">
    <property type="entry name" value="FLAGELLAR BIOSYNTHETIC PROTEIN FLHB"/>
    <property type="match status" value="1"/>
</dbReference>
<keyword evidence="15" id="KW-0966">Cell projection</keyword>
<keyword evidence="15" id="KW-0282">Flagellum</keyword>
<comment type="caution">
    <text evidence="15">The sequence shown here is derived from an EMBL/GenBank/DDBJ whole genome shotgun (WGS) entry which is preliminary data.</text>
</comment>
<dbReference type="InterPro" id="IPR029025">
    <property type="entry name" value="T3SS_substrate_exporter_C"/>
</dbReference>
<keyword evidence="11 13" id="KW-1006">Bacterial flagellum protein export</keyword>
<feature type="transmembrane region" description="Helical" evidence="13">
    <location>
        <begin position="193"/>
        <end position="211"/>
    </location>
</feature>
<dbReference type="NCBIfam" id="TIGR00328">
    <property type="entry name" value="flhB"/>
    <property type="match status" value="1"/>
</dbReference>
<evidence type="ECO:0000256" key="9">
    <source>
        <dbReference type="ARBA" id="ARBA00022989"/>
    </source>
</evidence>
<protein>
    <recommendedName>
        <fullName evidence="3 13">Flagellar biosynthetic protein FlhB</fullName>
    </recommendedName>
</protein>